<proteinExistence type="predicted"/>
<sequence length="449" mass="48652">MKIGIWRQRIGYGISDLACNLIWQMISLYLMFFYTDVMGLNALAVSAMFVVTRVIDGVTDLLVGYCIDKTNTKWGKSRPYLLFGAVPFAVCAYLAFSVPDLSANGKLIYAYITYFLLSLCYTIVNIPMASILPSLTSDTQERTALASSRMFFSFVGSTAVSSFALVLVAFFGKGNQALGFKSTMLLFGIISSIIFFISFFNTRETVQVVQKKVTLKKALKSLSTNTPWQLFALNIIFMFGAIFIQSGALVYYFAYYVGNSSLGAVVATISSLVPLATNFLVPYLSKKLGKTKLFLIGSGIHIVGMIIILIARTLTPIIIAGAFISAFGLGLKQTIYFSMQADPVDYGEWKTGINAAGTLSAVNGFVGKCAQAIAGGLSGALLAAGGYVANASQTSEAILAIKSLYLIIPIVLTVCSMITMKFYKLDKIYPQIKEELDSRNAAAVSTTNE</sequence>
<keyword evidence="2" id="KW-1185">Reference proteome</keyword>
<name>A0ACD1BC30_9CLOT</name>
<gene>
    <name evidence="1" type="ORF">HH195_03115</name>
</gene>
<protein>
    <submittedName>
        <fullName evidence="1">MFS transporter</fullName>
    </submittedName>
</protein>
<dbReference type="EMBL" id="CP051754">
    <property type="protein sequence ID" value="QPJ84955.1"/>
    <property type="molecule type" value="Genomic_DNA"/>
</dbReference>
<evidence type="ECO:0000313" key="1">
    <source>
        <dbReference type="EMBL" id="QPJ84955.1"/>
    </source>
</evidence>
<organism evidence="1 2">
    <name type="scientific">Candidatus Sarcina troglodytae</name>
    <dbReference type="NCBI Taxonomy" id="2726954"/>
    <lineage>
        <taxon>Bacteria</taxon>
        <taxon>Bacillati</taxon>
        <taxon>Bacillota</taxon>
        <taxon>Clostridia</taxon>
        <taxon>Eubacteriales</taxon>
        <taxon>Clostridiaceae</taxon>
        <taxon>Sarcina</taxon>
    </lineage>
</organism>
<accession>A0ACD1BC30</accession>
<evidence type="ECO:0000313" key="2">
    <source>
        <dbReference type="Proteomes" id="UP000594603"/>
    </source>
</evidence>
<reference evidence="1" key="1">
    <citation type="submission" date="2020-04" db="EMBL/GenBank/DDBJ databases">
        <title>A novel bacterium ('Candidatus Sarcina troglodytae' sp. nov.) linked to a protracted, uniformly lethal epizootic among sanctuary western chimpanzees (Pan troglodytes verus) in Sierra Leone.</title>
        <authorList>
            <person name="Owens L.A."/>
            <person name="Colitti B."/>
            <person name="Hirji I."/>
            <person name="Pizaro A."/>
            <person name="Jaffe J.E."/>
            <person name="Moittie S."/>
            <person name="Bishop-Lilly K.A."/>
            <person name="Estrella L.A."/>
            <person name="Voegtly L.J."/>
            <person name="Kuhn J.H."/>
            <person name="Suen G."/>
            <person name="Deblois C.L."/>
            <person name="Dunn C."/>
            <person name="Juan-Salles C."/>
            <person name="Goldberg T.L."/>
        </authorList>
    </citation>
    <scope>NUCLEOTIDE SEQUENCE</scope>
    <source>
        <strain evidence="1">JB2</strain>
    </source>
</reference>
<dbReference type="Proteomes" id="UP000594603">
    <property type="component" value="Chromosome"/>
</dbReference>